<dbReference type="Gene3D" id="1.10.167.10">
    <property type="entry name" value="Regulator of G-protein Signalling 4, domain 2"/>
    <property type="match status" value="1"/>
</dbReference>
<evidence type="ECO:0000259" key="8">
    <source>
        <dbReference type="PROSITE" id="PS50132"/>
    </source>
</evidence>
<dbReference type="Gene3D" id="4.10.260.10">
    <property type="entry name" value="Transducin (heterotrimeric G protein), gamma chain"/>
    <property type="match status" value="1"/>
</dbReference>
<feature type="domain" description="RGS" evidence="8">
    <location>
        <begin position="366"/>
        <end position="481"/>
    </location>
</feature>
<dbReference type="CDD" id="cd04450">
    <property type="entry name" value="DEP_RGS7-like"/>
    <property type="match status" value="1"/>
</dbReference>
<dbReference type="FunFam" id="1.10.167.10:FF:000002">
    <property type="entry name" value="Regulator of G-protein signaling 6 isoform 9"/>
    <property type="match status" value="1"/>
</dbReference>
<dbReference type="InterPro" id="IPR044926">
    <property type="entry name" value="RGS_subdomain_2"/>
</dbReference>
<dbReference type="InterPro" id="IPR047016">
    <property type="entry name" value="RGS6/7/9/11"/>
</dbReference>
<dbReference type="FunCoup" id="A0A665U601">
    <property type="interactions" value="461"/>
</dbReference>
<reference evidence="10" key="1">
    <citation type="submission" date="2021-04" db="EMBL/GenBank/DDBJ databases">
        <authorList>
            <consortium name="Wellcome Sanger Institute Data Sharing"/>
        </authorList>
    </citation>
    <scope>NUCLEOTIDE SEQUENCE [LARGE SCALE GENOMIC DNA]</scope>
</reference>
<dbReference type="SMART" id="SM00315">
    <property type="entry name" value="RGS"/>
    <property type="match status" value="1"/>
</dbReference>
<evidence type="ECO:0000256" key="6">
    <source>
        <dbReference type="ARBA" id="ARBA00022700"/>
    </source>
</evidence>
<dbReference type="PANTHER" id="PTHR45746:SF2">
    <property type="entry name" value="REGULATOR OF G-PROTEIN SIGNALING 6"/>
    <property type="match status" value="1"/>
</dbReference>
<dbReference type="PRINTS" id="PR01301">
    <property type="entry name" value="RGSPROTEIN"/>
</dbReference>
<evidence type="ECO:0000256" key="3">
    <source>
        <dbReference type="ARBA" id="ARBA00004514"/>
    </source>
</evidence>
<reference evidence="10" key="2">
    <citation type="submission" date="2025-08" db="UniProtKB">
        <authorList>
            <consortium name="Ensembl"/>
        </authorList>
    </citation>
    <scope>IDENTIFICATION</scope>
</reference>
<dbReference type="AlphaFoldDB" id="A0A665U601"/>
<dbReference type="InterPro" id="IPR036284">
    <property type="entry name" value="GGL_sf"/>
</dbReference>
<dbReference type="InterPro" id="IPR047017">
    <property type="entry name" value="RGS6/7/9/11_DHEX_sf"/>
</dbReference>
<dbReference type="GO" id="GO:0005096">
    <property type="term" value="F:GTPase activator activity"/>
    <property type="evidence" value="ECO:0007669"/>
    <property type="project" value="TreeGrafter"/>
</dbReference>
<dbReference type="InterPro" id="IPR040759">
    <property type="entry name" value="RGS_DHEX"/>
</dbReference>
<dbReference type="SMART" id="SM01224">
    <property type="entry name" value="G_gamma"/>
    <property type="match status" value="1"/>
</dbReference>
<keyword evidence="5" id="KW-0963">Cytoplasm</keyword>
<organism evidence="10 11">
    <name type="scientific">Echeneis naucrates</name>
    <name type="common">Live sharksucker</name>
    <dbReference type="NCBI Taxonomy" id="173247"/>
    <lineage>
        <taxon>Eukaryota</taxon>
        <taxon>Metazoa</taxon>
        <taxon>Chordata</taxon>
        <taxon>Craniata</taxon>
        <taxon>Vertebrata</taxon>
        <taxon>Euteleostomi</taxon>
        <taxon>Actinopterygii</taxon>
        <taxon>Neopterygii</taxon>
        <taxon>Teleostei</taxon>
        <taxon>Neoteleostei</taxon>
        <taxon>Acanthomorphata</taxon>
        <taxon>Carangaria</taxon>
        <taxon>Carangiformes</taxon>
        <taxon>Echeneidae</taxon>
        <taxon>Echeneis</taxon>
    </lineage>
</organism>
<proteinExistence type="predicted"/>
<dbReference type="Pfam" id="PF00610">
    <property type="entry name" value="DEP"/>
    <property type="match status" value="1"/>
</dbReference>
<evidence type="ECO:0000256" key="4">
    <source>
        <dbReference type="ARBA" id="ARBA00022475"/>
    </source>
</evidence>
<dbReference type="GO" id="GO:0005886">
    <property type="term" value="C:plasma membrane"/>
    <property type="evidence" value="ECO:0007669"/>
    <property type="project" value="UniProtKB-SubCell"/>
</dbReference>
<dbReference type="InterPro" id="IPR036388">
    <property type="entry name" value="WH-like_DNA-bd_sf"/>
</dbReference>
<dbReference type="Gene3D" id="1.10.1240.60">
    <property type="match status" value="1"/>
</dbReference>
<dbReference type="OMA" id="AWIMKNL"/>
<dbReference type="InParanoid" id="A0A665U601"/>
<keyword evidence="7" id="KW-0472">Membrane</keyword>
<evidence type="ECO:0000256" key="2">
    <source>
        <dbReference type="ARBA" id="ARBA00004236"/>
    </source>
</evidence>
<protein>
    <submittedName>
        <fullName evidence="10">Regulator of G protein signaling 6</fullName>
    </submittedName>
</protein>
<sequence length="522" mass="60860">MLKQIAAVKLRRRACRIKSSHGLLILKGQNSPFSRSFRWIPLFKLPSFCPPFLVSPLQIEDIVTHIQDETDGVPIRTVKSFMTKIPSVVTGADIVQWLMKNLSIEDPAEAMHIGSLIAAQGYFFPISDHVLSLKDDGTFYRFQAPYFWPSNCWEPENTDYAIYLCKRTMQNKTRLELADYEAENLARLQRAFARKWEFIYMQAEAQVKIDRKKDKTERKILDSQERAFWDVHRPVPGCVNTTEMDIRKCRRMKNPHRVKKSVYGVVEEGTQSQSPIHTPSQQYRKGTKEDVEKEILFLNTQLDRHCMKMSKVAESLITYTEQYMEYDPFVTAPEPSNPWTSDDPSFWDLESSKEPSQQRVKKWGFSLEEALKDPTGQELFLKFLESEFSSENLRFWLAVQDLKRMPQQEVAQRAQDIWTEFLAEGAPSSINLDSHSYERTSQNLKDPGRYSYEDAQDHIYKLMKSDSYTRFLRSNVYQDLLMARKKPETEQGRRTSLEKFTRSVVSVLLLLLSTLKTAFINV</sequence>
<evidence type="ECO:0000256" key="5">
    <source>
        <dbReference type="ARBA" id="ARBA00022490"/>
    </source>
</evidence>
<accession>A0A665U601</accession>
<dbReference type="InterPro" id="IPR000591">
    <property type="entry name" value="DEP_dom"/>
</dbReference>
<dbReference type="GO" id="GO:0035556">
    <property type="term" value="P:intracellular signal transduction"/>
    <property type="evidence" value="ECO:0007669"/>
    <property type="project" value="InterPro"/>
</dbReference>
<dbReference type="FunFam" id="1.10.1240.60:FF:000001">
    <property type="entry name" value="Regulator of G-protein signaling 6"/>
    <property type="match status" value="1"/>
</dbReference>
<dbReference type="InterPro" id="IPR036390">
    <property type="entry name" value="WH_DNA-bd_sf"/>
</dbReference>
<dbReference type="FunFam" id="4.10.260.10:FF:000002">
    <property type="entry name" value="Regulator of G-protein signaling 6"/>
    <property type="match status" value="1"/>
</dbReference>
<dbReference type="SMART" id="SM00049">
    <property type="entry name" value="DEP"/>
    <property type="match status" value="1"/>
</dbReference>
<name>A0A665U601_ECHNA</name>
<dbReference type="SUPFAM" id="SSF46785">
    <property type="entry name" value="Winged helix' DNA-binding domain"/>
    <property type="match status" value="1"/>
</dbReference>
<keyword evidence="4" id="KW-1003">Cell membrane</keyword>
<dbReference type="GO" id="GO:0005829">
    <property type="term" value="C:cytosol"/>
    <property type="evidence" value="ECO:0007669"/>
    <property type="project" value="UniProtKB-SubCell"/>
</dbReference>
<keyword evidence="11" id="KW-1185">Reference proteome</keyword>
<dbReference type="PROSITE" id="PS50132">
    <property type="entry name" value="RGS"/>
    <property type="match status" value="1"/>
</dbReference>
<evidence type="ECO:0000313" key="11">
    <source>
        <dbReference type="Proteomes" id="UP000472264"/>
    </source>
</evidence>
<dbReference type="SMART" id="SM00224">
    <property type="entry name" value="GGL"/>
    <property type="match status" value="1"/>
</dbReference>
<evidence type="ECO:0000259" key="9">
    <source>
        <dbReference type="PROSITE" id="PS50186"/>
    </source>
</evidence>
<dbReference type="PANTHER" id="PTHR45746">
    <property type="entry name" value="LP21163P"/>
    <property type="match status" value="1"/>
</dbReference>
<dbReference type="CDD" id="cd00068">
    <property type="entry name" value="GGL"/>
    <property type="match status" value="1"/>
</dbReference>
<reference evidence="10" key="3">
    <citation type="submission" date="2025-09" db="UniProtKB">
        <authorList>
            <consortium name="Ensembl"/>
        </authorList>
    </citation>
    <scope>IDENTIFICATION</scope>
</reference>
<dbReference type="GO" id="GO:0008277">
    <property type="term" value="P:regulation of G protein-coupled receptor signaling pathway"/>
    <property type="evidence" value="ECO:0007669"/>
    <property type="project" value="InterPro"/>
</dbReference>
<evidence type="ECO:0000313" key="10">
    <source>
        <dbReference type="Ensembl" id="ENSENLP00000015038.1"/>
    </source>
</evidence>
<dbReference type="InterPro" id="IPR015898">
    <property type="entry name" value="G-protein_gamma-like_dom"/>
</dbReference>
<dbReference type="Pfam" id="PF00631">
    <property type="entry name" value="G-gamma"/>
    <property type="match status" value="1"/>
</dbReference>
<evidence type="ECO:0000256" key="7">
    <source>
        <dbReference type="ARBA" id="ARBA00023136"/>
    </source>
</evidence>
<dbReference type="Proteomes" id="UP000472264">
    <property type="component" value="Chromosome 24"/>
</dbReference>
<dbReference type="Pfam" id="PF00615">
    <property type="entry name" value="RGS"/>
    <property type="match status" value="1"/>
</dbReference>
<keyword evidence="6" id="KW-0734">Signal transduction inhibitor</keyword>
<dbReference type="GO" id="GO:0009968">
    <property type="term" value="P:negative regulation of signal transduction"/>
    <property type="evidence" value="ECO:0007669"/>
    <property type="project" value="UniProtKB-KW"/>
</dbReference>
<dbReference type="InterPro" id="IPR016137">
    <property type="entry name" value="RGS"/>
</dbReference>
<dbReference type="Ensembl" id="ENSENLT00000015630.1">
    <property type="protein sequence ID" value="ENSENLP00000015038.1"/>
    <property type="gene ID" value="ENSENLG00000007008.1"/>
</dbReference>
<evidence type="ECO:0000256" key="1">
    <source>
        <dbReference type="ARBA" id="ARBA00004170"/>
    </source>
</evidence>
<dbReference type="GO" id="GO:0007186">
    <property type="term" value="P:G protein-coupled receptor signaling pathway"/>
    <property type="evidence" value="ECO:0007669"/>
    <property type="project" value="InterPro"/>
</dbReference>
<gene>
    <name evidence="10" type="primary">LOC115037434</name>
</gene>
<comment type="subcellular location">
    <subcellularLocation>
        <location evidence="2">Cell membrane</location>
    </subcellularLocation>
    <subcellularLocation>
        <location evidence="3">Cytoplasm</location>
        <location evidence="3">Cytosol</location>
    </subcellularLocation>
    <subcellularLocation>
        <location evidence="1">Membrane</location>
        <topology evidence="1">Peripheral membrane protein</topology>
    </subcellularLocation>
</comment>
<dbReference type="FunFam" id="1.10.10.10:FF:000162">
    <property type="entry name" value="Regulator of G-protein signaling 6"/>
    <property type="match status" value="1"/>
</dbReference>
<feature type="domain" description="DEP" evidence="9">
    <location>
        <begin position="69"/>
        <end position="144"/>
    </location>
</feature>
<dbReference type="SUPFAM" id="SSF48097">
    <property type="entry name" value="Regulator of G-protein signaling, RGS"/>
    <property type="match status" value="1"/>
</dbReference>
<dbReference type="Gene3D" id="1.10.10.10">
    <property type="entry name" value="Winged helix-like DNA-binding domain superfamily/Winged helix DNA-binding domain"/>
    <property type="match status" value="1"/>
</dbReference>
<dbReference type="SUPFAM" id="SSF48670">
    <property type="entry name" value="Transducin (heterotrimeric G protein), gamma chain"/>
    <property type="match status" value="1"/>
</dbReference>
<dbReference type="InterPro" id="IPR036305">
    <property type="entry name" value="RGS_sf"/>
</dbReference>
<dbReference type="PROSITE" id="PS50186">
    <property type="entry name" value="DEP"/>
    <property type="match status" value="1"/>
</dbReference>
<dbReference type="GO" id="GO:0043005">
    <property type="term" value="C:neuron projection"/>
    <property type="evidence" value="ECO:0007669"/>
    <property type="project" value="TreeGrafter"/>
</dbReference>
<dbReference type="Pfam" id="PF18148">
    <property type="entry name" value="RGS_DHEX"/>
    <property type="match status" value="1"/>
</dbReference>